<sequence length="105" mass="11161">GTTYARAGGFLYDLADFDAAFFGISPREATAMDPQQRLLLETSWEAFERAGLDPATVRGSRTGVFVGSGYQDYLRRGLAVPEGVEGYLGTGNAASVASGRIAYTL</sequence>
<keyword evidence="1" id="KW-0808">Transferase</keyword>
<dbReference type="PROSITE" id="PS52004">
    <property type="entry name" value="KS3_2"/>
    <property type="match status" value="1"/>
</dbReference>
<dbReference type="RefSeq" id="WP_045952665.1">
    <property type="nucleotide sequence ID" value="NZ_JZWV01001715.1"/>
</dbReference>
<dbReference type="GO" id="GO:0006633">
    <property type="term" value="P:fatty acid biosynthetic process"/>
    <property type="evidence" value="ECO:0007669"/>
    <property type="project" value="TreeGrafter"/>
</dbReference>
<reference evidence="4 5" key="1">
    <citation type="submission" date="2015-02" db="EMBL/GenBank/DDBJ databases">
        <authorList>
            <person name="Ju K.-S."/>
            <person name="Doroghazi J.R."/>
            <person name="Metcalf W."/>
        </authorList>
    </citation>
    <scope>NUCLEOTIDE SEQUENCE [LARGE SCALE GENOMIC DNA]</scope>
    <source>
        <strain evidence="4 5">NRRL ISP-5550</strain>
    </source>
</reference>
<evidence type="ECO:0000313" key="5">
    <source>
        <dbReference type="Proteomes" id="UP000033551"/>
    </source>
</evidence>
<evidence type="ECO:0000259" key="3">
    <source>
        <dbReference type="PROSITE" id="PS52004"/>
    </source>
</evidence>
<evidence type="ECO:0000256" key="2">
    <source>
        <dbReference type="ARBA" id="ARBA00023268"/>
    </source>
</evidence>
<dbReference type="InterPro" id="IPR016039">
    <property type="entry name" value="Thiolase-like"/>
</dbReference>
<dbReference type="SMART" id="SM00825">
    <property type="entry name" value="PKS_KS"/>
    <property type="match status" value="1"/>
</dbReference>
<dbReference type="GO" id="GO:0004312">
    <property type="term" value="F:fatty acid synthase activity"/>
    <property type="evidence" value="ECO:0007669"/>
    <property type="project" value="TreeGrafter"/>
</dbReference>
<feature type="non-terminal residue" evidence="4">
    <location>
        <position position="105"/>
    </location>
</feature>
<dbReference type="OrthoDB" id="4321811at2"/>
<proteinExistence type="predicted"/>
<organism evidence="4 5">
    <name type="scientific">Streptomyces katrae</name>
    <dbReference type="NCBI Taxonomy" id="68223"/>
    <lineage>
        <taxon>Bacteria</taxon>
        <taxon>Bacillati</taxon>
        <taxon>Actinomycetota</taxon>
        <taxon>Actinomycetes</taxon>
        <taxon>Kitasatosporales</taxon>
        <taxon>Streptomycetaceae</taxon>
        <taxon>Streptomyces</taxon>
    </lineage>
</organism>
<dbReference type="InterPro" id="IPR014030">
    <property type="entry name" value="Ketoacyl_synth_N"/>
</dbReference>
<protein>
    <recommendedName>
        <fullName evidence="3">Ketosynthase family 3 (KS3) domain-containing protein</fullName>
    </recommendedName>
</protein>
<dbReference type="PANTHER" id="PTHR43775:SF51">
    <property type="entry name" value="INACTIVE PHENOLPHTHIOCEROL SYNTHESIS POLYKETIDE SYNTHASE TYPE I PKS1-RELATED"/>
    <property type="match status" value="1"/>
</dbReference>
<dbReference type="EMBL" id="JZWV01001715">
    <property type="protein sequence ID" value="KJY16795.1"/>
    <property type="molecule type" value="Genomic_DNA"/>
</dbReference>
<name>A0A0F4I477_9ACTN</name>
<evidence type="ECO:0000313" key="4">
    <source>
        <dbReference type="EMBL" id="KJY16795.1"/>
    </source>
</evidence>
<dbReference type="Proteomes" id="UP000033551">
    <property type="component" value="Unassembled WGS sequence"/>
</dbReference>
<dbReference type="InterPro" id="IPR020841">
    <property type="entry name" value="PKS_Beta-ketoAc_synthase_dom"/>
</dbReference>
<feature type="non-terminal residue" evidence="4">
    <location>
        <position position="1"/>
    </location>
</feature>
<dbReference type="SUPFAM" id="SSF53901">
    <property type="entry name" value="Thiolase-like"/>
    <property type="match status" value="1"/>
</dbReference>
<feature type="domain" description="Ketosynthase family 3 (KS3)" evidence="3">
    <location>
        <begin position="1"/>
        <end position="105"/>
    </location>
</feature>
<dbReference type="Gene3D" id="3.40.47.10">
    <property type="match status" value="1"/>
</dbReference>
<keyword evidence="2" id="KW-0511">Multifunctional enzyme</keyword>
<keyword evidence="5" id="KW-1185">Reference proteome</keyword>
<comment type="caution">
    <text evidence="4">The sequence shown here is derived from an EMBL/GenBank/DDBJ whole genome shotgun (WGS) entry which is preliminary data.</text>
</comment>
<accession>A0A0F4I477</accession>
<evidence type="ECO:0000256" key="1">
    <source>
        <dbReference type="ARBA" id="ARBA00022679"/>
    </source>
</evidence>
<dbReference type="Pfam" id="PF00109">
    <property type="entry name" value="ketoacyl-synt"/>
    <property type="match status" value="1"/>
</dbReference>
<gene>
    <name evidence="4" type="ORF">VR44_40290</name>
</gene>
<dbReference type="AlphaFoldDB" id="A0A0F4I477"/>
<dbReference type="PANTHER" id="PTHR43775">
    <property type="entry name" value="FATTY ACID SYNTHASE"/>
    <property type="match status" value="1"/>
</dbReference>
<dbReference type="InterPro" id="IPR050091">
    <property type="entry name" value="PKS_NRPS_Biosynth_Enz"/>
</dbReference>